<dbReference type="Proteomes" id="UP001500454">
    <property type="component" value="Unassembled WGS sequence"/>
</dbReference>
<dbReference type="Gene3D" id="1.20.200.10">
    <property type="entry name" value="Fumarase/aspartase (Central domain)"/>
    <property type="match status" value="1"/>
</dbReference>
<keyword evidence="2 3" id="KW-0456">Lyase</keyword>
<name>A0ABP8JI77_9BACT</name>
<dbReference type="InterPro" id="IPR005677">
    <property type="entry name" value="Fum_hydII"/>
</dbReference>
<dbReference type="PANTHER" id="PTHR11444">
    <property type="entry name" value="ASPARTATEAMMONIA/ARGININOSUCCINATE/ADENYLOSUCCINATE LYASE"/>
    <property type="match status" value="1"/>
</dbReference>
<comment type="subunit">
    <text evidence="3">Homotetramer.</text>
</comment>
<dbReference type="CDD" id="cd01362">
    <property type="entry name" value="Fumarase_classII"/>
    <property type="match status" value="1"/>
</dbReference>
<dbReference type="Pfam" id="PF00206">
    <property type="entry name" value="Lyase_1"/>
    <property type="match status" value="1"/>
</dbReference>
<feature type="binding site" evidence="3">
    <location>
        <begin position="137"/>
        <end position="139"/>
    </location>
    <ligand>
        <name>substrate</name>
    </ligand>
</feature>
<organism evidence="6 7">
    <name type="scientific">Hymenobacter koreensis</name>
    <dbReference type="NCBI Taxonomy" id="1084523"/>
    <lineage>
        <taxon>Bacteria</taxon>
        <taxon>Pseudomonadati</taxon>
        <taxon>Bacteroidota</taxon>
        <taxon>Cytophagia</taxon>
        <taxon>Cytophagales</taxon>
        <taxon>Hymenobacteraceae</taxon>
        <taxon>Hymenobacter</taxon>
    </lineage>
</organism>
<comment type="similarity">
    <text evidence="1 3">Belongs to the class-II fumarase/aspartase family. Fumarase subfamily.</text>
</comment>
<dbReference type="InterPro" id="IPR024083">
    <property type="entry name" value="Fumarase/histidase_N"/>
</dbReference>
<comment type="catalytic activity">
    <reaction evidence="3">
        <text>(S)-malate = fumarate + H2O</text>
        <dbReference type="Rhea" id="RHEA:12460"/>
        <dbReference type="ChEBI" id="CHEBI:15377"/>
        <dbReference type="ChEBI" id="CHEBI:15589"/>
        <dbReference type="ChEBI" id="CHEBI:29806"/>
        <dbReference type="EC" id="4.2.1.2"/>
    </reaction>
</comment>
<feature type="active site" evidence="3">
    <location>
        <position position="358"/>
    </location>
</feature>
<proteinExistence type="inferred from homology"/>
<evidence type="ECO:0000313" key="6">
    <source>
        <dbReference type="EMBL" id="GAA4391161.1"/>
    </source>
</evidence>
<comment type="caution">
    <text evidence="3">Lacks conserved residue(s) required for the propagation of feature annotation.</text>
</comment>
<feature type="active site" description="Proton donor/acceptor" evidence="3">
    <location>
        <position position="228"/>
    </location>
</feature>
<feature type="binding site" evidence="3">
    <location>
        <position position="227"/>
    </location>
    <ligand>
        <name>substrate</name>
    </ligand>
</feature>
<feature type="site" description="Important for catalytic activity" evidence="3">
    <location>
        <position position="371"/>
    </location>
</feature>
<dbReference type="Gene3D" id="1.10.275.10">
    <property type="entry name" value="Fumarase/aspartase (N-terminal domain)"/>
    <property type="match status" value="1"/>
</dbReference>
<feature type="domain" description="Fumarase C C-terminal" evidence="5">
    <location>
        <begin position="448"/>
        <end position="500"/>
    </location>
</feature>
<dbReference type="InterPro" id="IPR020557">
    <property type="entry name" value="Fumarate_lyase_CS"/>
</dbReference>
<dbReference type="InterPro" id="IPR008948">
    <property type="entry name" value="L-Aspartase-like"/>
</dbReference>
<dbReference type="PANTHER" id="PTHR11444:SF1">
    <property type="entry name" value="FUMARATE HYDRATASE, MITOCHONDRIAL"/>
    <property type="match status" value="1"/>
</dbReference>
<comment type="caution">
    <text evidence="6">The sequence shown here is derived from an EMBL/GenBank/DDBJ whole genome shotgun (WGS) entry which is preliminary data.</text>
</comment>
<comment type="pathway">
    <text evidence="3">Carbohydrate metabolism; tricarboxylic acid cycle; (S)-malate from fumarate: step 1/1.</text>
</comment>
<dbReference type="EC" id="4.2.1.2" evidence="3"/>
<dbReference type="SUPFAM" id="SSF48557">
    <property type="entry name" value="L-aspartase-like"/>
    <property type="match status" value="1"/>
</dbReference>
<dbReference type="NCBIfam" id="NF008909">
    <property type="entry name" value="PRK12273.1"/>
    <property type="match status" value="1"/>
</dbReference>
<dbReference type="InterPro" id="IPR018951">
    <property type="entry name" value="Fumarase_C_C"/>
</dbReference>
<dbReference type="PRINTS" id="PR00149">
    <property type="entry name" value="FUMRATELYASE"/>
</dbReference>
<evidence type="ECO:0000259" key="5">
    <source>
        <dbReference type="Pfam" id="PF10415"/>
    </source>
</evidence>
<gene>
    <name evidence="3 6" type="primary">fumC</name>
    <name evidence="6" type="ORF">GCM10023186_40180</name>
</gene>
<dbReference type="EMBL" id="BAABHA010000015">
    <property type="protein sequence ID" value="GAA4391161.1"/>
    <property type="molecule type" value="Genomic_DNA"/>
</dbReference>
<dbReference type="PROSITE" id="PS00163">
    <property type="entry name" value="FUMARATE_LYASES"/>
    <property type="match status" value="1"/>
</dbReference>
<keyword evidence="3" id="KW-0963">Cytoplasm</keyword>
<keyword evidence="7" id="KW-1185">Reference proteome</keyword>
<dbReference type="NCBIfam" id="TIGR00979">
    <property type="entry name" value="fumC_II"/>
    <property type="match status" value="1"/>
</dbReference>
<sequence>MYAARHVKATRGLAPGSGFATFAPPFGAFVRFTDFAFLMQFRTEKDTMGTVQVPVDAYWGAQTQRSIENFQIAQDINRMPKEIIRAFAYLKKAAALTNRDAGILPADKAELIGRVCDEILEGQLDDQFPLVVWQTGSGTQSNMNVNEVVAYRGHVLQGGQLTDEKKALAPNDDVNKSQSSNDTFPTAMHIAAYKILVEVTIPGIEKLRDTLRAKSQEFMHVVKIGRTHLMDATPLTVGQEFSGYVSQLDHGLRAIKNTLAHLSELALGGTAVGTGINTPPGYSENVAKHIADLTGLPFITAENKFEALAAHDAIVEAHGALKTVAASLMKIGNDIRLLASGPRAGIGELFIPDNEPGSSIMPGKVNPTQSEAMTMVAAQVMGNDVAINIGGMSGHFELNVFKPVMIYNFLHSARLIGNVCVSFNDKCAVGIKPIEENIKKHVDSSLMLVTALNPHIGYYKAAEIAQTAHREGSTLKETALKLGYLTEEQFNEWLKPEDMVGEIK</sequence>
<dbReference type="Gene3D" id="1.10.40.30">
    <property type="entry name" value="Fumarase/aspartase (C-terminal domain)"/>
    <property type="match status" value="1"/>
</dbReference>
<feature type="binding site" evidence="3">
    <location>
        <begin position="179"/>
        <end position="181"/>
    </location>
    <ligand>
        <name>substrate</name>
    </ligand>
</feature>
<evidence type="ECO:0000256" key="1">
    <source>
        <dbReference type="ARBA" id="ARBA00009084"/>
    </source>
</evidence>
<feature type="binding site" evidence="3">
    <location>
        <begin position="364"/>
        <end position="366"/>
    </location>
    <ligand>
        <name>substrate</name>
    </ligand>
</feature>
<dbReference type="InterPro" id="IPR022761">
    <property type="entry name" value="Fumarate_lyase_N"/>
</dbReference>
<dbReference type="HAMAP" id="MF_00743">
    <property type="entry name" value="FumaraseC"/>
    <property type="match status" value="1"/>
</dbReference>
<evidence type="ECO:0000313" key="7">
    <source>
        <dbReference type="Proteomes" id="UP001500454"/>
    </source>
</evidence>
<feature type="binding site" evidence="3">
    <location>
        <position position="359"/>
    </location>
    <ligand>
        <name>substrate</name>
    </ligand>
</feature>
<reference evidence="7" key="1">
    <citation type="journal article" date="2019" name="Int. J. Syst. Evol. Microbiol.">
        <title>The Global Catalogue of Microorganisms (GCM) 10K type strain sequencing project: providing services to taxonomists for standard genome sequencing and annotation.</title>
        <authorList>
            <consortium name="The Broad Institute Genomics Platform"/>
            <consortium name="The Broad Institute Genome Sequencing Center for Infectious Disease"/>
            <person name="Wu L."/>
            <person name="Ma J."/>
        </authorList>
    </citation>
    <scope>NUCLEOTIDE SEQUENCE [LARGE SCALE GENOMIC DNA]</scope>
    <source>
        <strain evidence="7">JCM 17924</strain>
    </source>
</reference>
<comment type="subcellular location">
    <subcellularLocation>
        <location evidence="3">Cytoplasm</location>
    </subcellularLocation>
</comment>
<evidence type="ECO:0000256" key="2">
    <source>
        <dbReference type="ARBA" id="ARBA00023239"/>
    </source>
</evidence>
<comment type="miscellaneous">
    <text evidence="3">There are 2 substrate-binding sites: the catalytic A site, and the non-catalytic B site that may play a role in the transfer of substrate or product between the active site and the solvent. Alternatively, the B site may bind allosteric effectors.</text>
</comment>
<feature type="domain" description="Fumarate lyase N-terminal" evidence="4">
    <location>
        <begin position="49"/>
        <end position="382"/>
    </location>
</feature>
<evidence type="ECO:0000259" key="4">
    <source>
        <dbReference type="Pfam" id="PF00206"/>
    </source>
</evidence>
<dbReference type="InterPro" id="IPR000362">
    <property type="entry name" value="Fumarate_lyase_fam"/>
</dbReference>
<evidence type="ECO:0000256" key="3">
    <source>
        <dbReference type="HAMAP-Rule" id="MF_00743"/>
    </source>
</evidence>
<dbReference type="Pfam" id="PF10415">
    <property type="entry name" value="FumaraseC_C"/>
    <property type="match status" value="1"/>
</dbReference>
<accession>A0ABP8JI77</accession>
<protein>
    <recommendedName>
        <fullName evidence="3">Fumarate hydratase class II</fullName>
        <shortName evidence="3">Fumarase C</shortName>
        <ecNumber evidence="3">4.2.1.2</ecNumber>
    </recommendedName>
    <alternativeName>
        <fullName evidence="3">Aerobic fumarase</fullName>
    </alternativeName>
    <alternativeName>
        <fullName evidence="3">Iron-independent fumarase</fullName>
    </alternativeName>
</protein>
<comment type="function">
    <text evidence="3">Involved in the TCA cycle. Catalyzes the stereospecific interconversion of fumarate to L-malate.</text>
</comment>
<keyword evidence="3" id="KW-0816">Tricarboxylic acid cycle</keyword>